<keyword evidence="3" id="KW-1185">Reference proteome</keyword>
<feature type="region of interest" description="Disordered" evidence="1">
    <location>
        <begin position="1"/>
        <end position="23"/>
    </location>
</feature>
<reference evidence="2 3" key="1">
    <citation type="submission" date="2024-09" db="EMBL/GenBank/DDBJ databases">
        <title>Chromosome-scale assembly of Riccia fluitans.</title>
        <authorList>
            <person name="Paukszto L."/>
            <person name="Sawicki J."/>
            <person name="Karawczyk K."/>
            <person name="Piernik-Szablinska J."/>
            <person name="Szczecinska M."/>
            <person name="Mazdziarz M."/>
        </authorList>
    </citation>
    <scope>NUCLEOTIDE SEQUENCE [LARGE SCALE GENOMIC DNA]</scope>
    <source>
        <strain evidence="2">Rf_01</strain>
        <tissue evidence="2">Aerial parts of the thallus</tissue>
    </source>
</reference>
<sequence>MAKWKLEPANRTQQNARAKETRVDVAEMDGERRMYNSHELEGQSRAADVADKRLTRVNATGWKLRAAERGRRTVTEAGQNVQRELGKEMSMKQQMTVVATREVDELR</sequence>
<proteinExistence type="predicted"/>
<dbReference type="Proteomes" id="UP001605036">
    <property type="component" value="Unassembled WGS sequence"/>
</dbReference>
<name>A0ABD1Y5E7_9MARC</name>
<organism evidence="2 3">
    <name type="scientific">Riccia fluitans</name>
    <dbReference type="NCBI Taxonomy" id="41844"/>
    <lineage>
        <taxon>Eukaryota</taxon>
        <taxon>Viridiplantae</taxon>
        <taxon>Streptophyta</taxon>
        <taxon>Embryophyta</taxon>
        <taxon>Marchantiophyta</taxon>
        <taxon>Marchantiopsida</taxon>
        <taxon>Marchantiidae</taxon>
        <taxon>Marchantiales</taxon>
        <taxon>Ricciaceae</taxon>
        <taxon>Riccia</taxon>
    </lineage>
</organism>
<dbReference type="AlphaFoldDB" id="A0ABD1Y5E7"/>
<evidence type="ECO:0000256" key="1">
    <source>
        <dbReference type="SAM" id="MobiDB-lite"/>
    </source>
</evidence>
<gene>
    <name evidence="2" type="ORF">R1flu_001152</name>
</gene>
<evidence type="ECO:0000313" key="3">
    <source>
        <dbReference type="Proteomes" id="UP001605036"/>
    </source>
</evidence>
<comment type="caution">
    <text evidence="2">The sequence shown here is derived from an EMBL/GenBank/DDBJ whole genome shotgun (WGS) entry which is preliminary data.</text>
</comment>
<protein>
    <submittedName>
        <fullName evidence="2">Uncharacterized protein</fullName>
    </submittedName>
</protein>
<dbReference type="EMBL" id="JBHFFA010000006">
    <property type="protein sequence ID" value="KAL2620947.1"/>
    <property type="molecule type" value="Genomic_DNA"/>
</dbReference>
<evidence type="ECO:0000313" key="2">
    <source>
        <dbReference type="EMBL" id="KAL2620947.1"/>
    </source>
</evidence>
<accession>A0ABD1Y5E7</accession>